<keyword evidence="2" id="KW-1185">Reference proteome</keyword>
<evidence type="ECO:0000313" key="2">
    <source>
        <dbReference type="Proteomes" id="UP000319732"/>
    </source>
</evidence>
<dbReference type="RefSeq" id="WP_179957761.1">
    <property type="nucleotide sequence ID" value="NZ_ML660104.1"/>
</dbReference>
<proteinExistence type="predicted"/>
<organism evidence="1 2">
    <name type="scientific">Exilibacterium tricleocarpae</name>
    <dbReference type="NCBI Taxonomy" id="2591008"/>
    <lineage>
        <taxon>Bacteria</taxon>
        <taxon>Pseudomonadati</taxon>
        <taxon>Pseudomonadota</taxon>
        <taxon>Gammaproteobacteria</taxon>
        <taxon>Cellvibrionales</taxon>
        <taxon>Cellvibrionaceae</taxon>
        <taxon>Exilibacterium</taxon>
    </lineage>
</organism>
<comment type="caution">
    <text evidence="1">The sequence shown here is derived from an EMBL/GenBank/DDBJ whole genome shotgun (WGS) entry which is preliminary data.</text>
</comment>
<dbReference type="SUPFAM" id="SSF53850">
    <property type="entry name" value="Periplasmic binding protein-like II"/>
    <property type="match status" value="1"/>
</dbReference>
<dbReference type="AlphaFoldDB" id="A0A545SY52"/>
<evidence type="ECO:0000313" key="1">
    <source>
        <dbReference type="EMBL" id="TQV69895.1"/>
    </source>
</evidence>
<gene>
    <name evidence="1" type="ORF">FKG94_22340</name>
</gene>
<reference evidence="1 2" key="1">
    <citation type="submission" date="2019-06" db="EMBL/GenBank/DDBJ databases">
        <title>Whole genome sequence for Cellvibrionaceae sp. R142.</title>
        <authorList>
            <person name="Wang G."/>
        </authorList>
    </citation>
    <scope>NUCLEOTIDE SEQUENCE [LARGE SCALE GENOMIC DNA]</scope>
    <source>
        <strain evidence="1 2">R142</strain>
    </source>
</reference>
<sequence length="171" mass="19822">MKPTRPVMHSTTARCPLWTLLSLWISRSLWRSSLLLLCLLSAPAMIQAVEPVSDIRVIAHRDVKVDSLTKMRLRSIFGMRTRTWPEGELIQVFVLTDDDPTHVQFTKEVLRTFPYNLRRIWDRRVYSGTGQSPVVVNSEEEMRDVVSHTENSIGYVRDEWVDASVKILELK</sequence>
<accession>A0A545SY52</accession>
<dbReference type="Gene3D" id="3.40.190.10">
    <property type="entry name" value="Periplasmic binding protein-like II"/>
    <property type="match status" value="1"/>
</dbReference>
<dbReference type="EMBL" id="VHSG01000026">
    <property type="protein sequence ID" value="TQV69895.1"/>
    <property type="molecule type" value="Genomic_DNA"/>
</dbReference>
<dbReference type="Proteomes" id="UP000319732">
    <property type="component" value="Unassembled WGS sequence"/>
</dbReference>
<name>A0A545SY52_9GAMM</name>
<evidence type="ECO:0008006" key="3">
    <source>
        <dbReference type="Google" id="ProtNLM"/>
    </source>
</evidence>
<protein>
    <recommendedName>
        <fullName evidence="3">PBP domain-containing protein</fullName>
    </recommendedName>
</protein>